<comment type="caution">
    <text evidence="1">The sequence shown here is derived from an EMBL/GenBank/DDBJ whole genome shotgun (WGS) entry which is preliminary data.</text>
</comment>
<evidence type="ECO:0000313" key="1">
    <source>
        <dbReference type="EMBL" id="KKK79900.1"/>
    </source>
</evidence>
<sequence length="71" mass="8239">MAKAKKSELLRIYICVCGTVGLLSEDEKICCRRCSSEDADWFNIELEPFTEDLKFMKNLVTMKTRGFTEHD</sequence>
<organism evidence="1">
    <name type="scientific">marine sediment metagenome</name>
    <dbReference type="NCBI Taxonomy" id="412755"/>
    <lineage>
        <taxon>unclassified sequences</taxon>
        <taxon>metagenomes</taxon>
        <taxon>ecological metagenomes</taxon>
    </lineage>
</organism>
<reference evidence="1" key="1">
    <citation type="journal article" date="2015" name="Nature">
        <title>Complex archaea that bridge the gap between prokaryotes and eukaryotes.</title>
        <authorList>
            <person name="Spang A."/>
            <person name="Saw J.H."/>
            <person name="Jorgensen S.L."/>
            <person name="Zaremba-Niedzwiedzka K."/>
            <person name="Martijn J."/>
            <person name="Lind A.E."/>
            <person name="van Eijk R."/>
            <person name="Schleper C."/>
            <person name="Guy L."/>
            <person name="Ettema T.J."/>
        </authorList>
    </citation>
    <scope>NUCLEOTIDE SEQUENCE</scope>
</reference>
<accession>A0A0F8Z1I9</accession>
<name>A0A0F8Z1I9_9ZZZZ</name>
<dbReference type="AlphaFoldDB" id="A0A0F8Z1I9"/>
<gene>
    <name evidence="1" type="ORF">LCGC14_2828860</name>
</gene>
<protein>
    <submittedName>
        <fullName evidence="1">Uncharacterized protein</fullName>
    </submittedName>
</protein>
<dbReference type="EMBL" id="LAZR01053821">
    <property type="protein sequence ID" value="KKK79900.1"/>
    <property type="molecule type" value="Genomic_DNA"/>
</dbReference>
<proteinExistence type="predicted"/>